<keyword evidence="2" id="KW-1185">Reference proteome</keyword>
<evidence type="ECO:0000313" key="1">
    <source>
        <dbReference type="EMBL" id="MCO1660514.1"/>
    </source>
</evidence>
<name>A0ABT1AD45_9PSEU</name>
<dbReference type="Proteomes" id="UP001165283">
    <property type="component" value="Unassembled WGS sequence"/>
</dbReference>
<reference evidence="1" key="1">
    <citation type="submission" date="2021-04" db="EMBL/GenBank/DDBJ databases">
        <title>Pseudonocardia sp. nov., isolated from sandy soil of mangrove forest.</title>
        <authorList>
            <person name="Zan Z."/>
            <person name="Huang R."/>
            <person name="Liu W."/>
        </authorList>
    </citation>
    <scope>NUCLEOTIDE SEQUENCE</scope>
    <source>
        <strain evidence="1">S2-4</strain>
    </source>
</reference>
<organism evidence="1 2">
    <name type="scientific">Pseudonocardia humida</name>
    <dbReference type="NCBI Taxonomy" id="2800819"/>
    <lineage>
        <taxon>Bacteria</taxon>
        <taxon>Bacillati</taxon>
        <taxon>Actinomycetota</taxon>
        <taxon>Actinomycetes</taxon>
        <taxon>Pseudonocardiales</taxon>
        <taxon>Pseudonocardiaceae</taxon>
        <taxon>Pseudonocardia</taxon>
    </lineage>
</organism>
<accession>A0ABT1AD45</accession>
<proteinExistence type="predicted"/>
<protein>
    <submittedName>
        <fullName evidence="1">Uncharacterized protein</fullName>
    </submittedName>
</protein>
<sequence length="45" mass="4452">MRGLSREKASASKPSVSGVSLLSAECPAASTSTTSCVTVIPIASL</sequence>
<comment type="caution">
    <text evidence="1">The sequence shown here is derived from an EMBL/GenBank/DDBJ whole genome shotgun (WGS) entry which is preliminary data.</text>
</comment>
<evidence type="ECO:0000313" key="2">
    <source>
        <dbReference type="Proteomes" id="UP001165283"/>
    </source>
</evidence>
<dbReference type="EMBL" id="JAGSOV010000084">
    <property type="protein sequence ID" value="MCO1660514.1"/>
    <property type="molecule type" value="Genomic_DNA"/>
</dbReference>
<gene>
    <name evidence="1" type="ORF">KDL28_36205</name>
</gene>
<dbReference type="RefSeq" id="WP_252446031.1">
    <property type="nucleotide sequence ID" value="NZ_JAGSOV010000084.1"/>
</dbReference>